<evidence type="ECO:0000256" key="4">
    <source>
        <dbReference type="ARBA" id="ARBA00023242"/>
    </source>
</evidence>
<dbReference type="PANTHER" id="PTHR22851:SF0">
    <property type="entry name" value="DDB1- AND CUL4-ASSOCIATED FACTOR 13"/>
    <property type="match status" value="1"/>
</dbReference>
<evidence type="ECO:0000256" key="3">
    <source>
        <dbReference type="ARBA" id="ARBA00022737"/>
    </source>
</evidence>
<dbReference type="EMBL" id="OU898277">
    <property type="protein sequence ID" value="CAG9830572.1"/>
    <property type="molecule type" value="Genomic_DNA"/>
</dbReference>
<dbReference type="OrthoDB" id="10249065at2759"/>
<evidence type="ECO:0000256" key="1">
    <source>
        <dbReference type="ARBA" id="ARBA00004604"/>
    </source>
</evidence>
<dbReference type="GO" id="GO:0000462">
    <property type="term" value="P:maturation of SSU-rRNA from tricistronic rRNA transcript (SSU-rRNA, 5.8S rRNA, LSU-rRNA)"/>
    <property type="evidence" value="ECO:0007669"/>
    <property type="project" value="TreeGrafter"/>
</dbReference>
<evidence type="ECO:0000313" key="8">
    <source>
        <dbReference type="Proteomes" id="UP001153709"/>
    </source>
</evidence>
<dbReference type="Proteomes" id="UP001153709">
    <property type="component" value="Chromosome 2"/>
</dbReference>
<gene>
    <name evidence="7" type="ORF">DIABBA_LOCUS4267</name>
</gene>
<protein>
    <recommendedName>
        <fullName evidence="6">Sof1-like protein domain-containing protein</fullName>
    </recommendedName>
</protein>
<feature type="compositionally biased region" description="Basic residues" evidence="5">
    <location>
        <begin position="140"/>
        <end position="155"/>
    </location>
</feature>
<dbReference type="PANTHER" id="PTHR22851">
    <property type="entry name" value="U3 SMALL NUCLEOLAR RNA U3 SNORNA ASSOCIATED PROTEIN"/>
    <property type="match status" value="1"/>
</dbReference>
<comment type="subcellular location">
    <subcellularLocation>
        <location evidence="1">Nucleus</location>
        <location evidence="1">Nucleolus</location>
    </subcellularLocation>
</comment>
<keyword evidence="4" id="KW-0539">Nucleus</keyword>
<evidence type="ECO:0000256" key="2">
    <source>
        <dbReference type="ARBA" id="ARBA00022574"/>
    </source>
</evidence>
<dbReference type="InterPro" id="IPR007287">
    <property type="entry name" value="Sof1"/>
</dbReference>
<feature type="region of interest" description="Disordered" evidence="5">
    <location>
        <begin position="140"/>
        <end position="175"/>
    </location>
</feature>
<feature type="compositionally biased region" description="Basic and acidic residues" evidence="5">
    <location>
        <begin position="165"/>
        <end position="175"/>
    </location>
</feature>
<dbReference type="GO" id="GO:0032040">
    <property type="term" value="C:small-subunit processome"/>
    <property type="evidence" value="ECO:0007669"/>
    <property type="project" value="TreeGrafter"/>
</dbReference>
<evidence type="ECO:0000259" key="6">
    <source>
        <dbReference type="Pfam" id="PF04158"/>
    </source>
</evidence>
<evidence type="ECO:0000256" key="5">
    <source>
        <dbReference type="SAM" id="MobiDB-lite"/>
    </source>
</evidence>
<organism evidence="7 8">
    <name type="scientific">Diabrotica balteata</name>
    <name type="common">Banded cucumber beetle</name>
    <dbReference type="NCBI Taxonomy" id="107213"/>
    <lineage>
        <taxon>Eukaryota</taxon>
        <taxon>Metazoa</taxon>
        <taxon>Ecdysozoa</taxon>
        <taxon>Arthropoda</taxon>
        <taxon>Hexapoda</taxon>
        <taxon>Insecta</taxon>
        <taxon>Pterygota</taxon>
        <taxon>Neoptera</taxon>
        <taxon>Endopterygota</taxon>
        <taxon>Coleoptera</taxon>
        <taxon>Polyphaga</taxon>
        <taxon>Cucujiformia</taxon>
        <taxon>Chrysomeloidea</taxon>
        <taxon>Chrysomelidae</taxon>
        <taxon>Galerucinae</taxon>
        <taxon>Diabroticina</taxon>
        <taxon>Diabroticites</taxon>
        <taxon>Diabrotica</taxon>
    </lineage>
</organism>
<dbReference type="AlphaFoldDB" id="A0A9N9SW36"/>
<keyword evidence="3" id="KW-0677">Repeat</keyword>
<sequence>MKVKVISRNPDEYLRETKLEIHKVQRNYDPALHPFEAAREYTRALNAVKLDKMFAKPFLGNLDGHRDGVSSIAKHPAKLSVLISGAFDGEVRLRPREKAALRYSDALKEKFASHPEVKRIARHRQVPKHIYNAQREIHTIKQKQKKREANRRAHSKPGEVPFIPERQKHVLKETQ</sequence>
<keyword evidence="2" id="KW-0853">WD repeat</keyword>
<accession>A0A9N9SW36</accession>
<dbReference type="InterPro" id="IPR051733">
    <property type="entry name" value="WD_repeat_DCAF13/WDSOF1"/>
</dbReference>
<keyword evidence="8" id="KW-1185">Reference proteome</keyword>
<name>A0A9N9SW36_DIABA</name>
<reference evidence="7" key="1">
    <citation type="submission" date="2022-01" db="EMBL/GenBank/DDBJ databases">
        <authorList>
            <person name="King R."/>
        </authorList>
    </citation>
    <scope>NUCLEOTIDE SEQUENCE</scope>
</reference>
<proteinExistence type="predicted"/>
<feature type="domain" description="Sof1-like protein" evidence="6">
    <location>
        <begin position="93"/>
        <end position="170"/>
    </location>
</feature>
<evidence type="ECO:0000313" key="7">
    <source>
        <dbReference type="EMBL" id="CAG9830572.1"/>
    </source>
</evidence>
<dbReference type="Pfam" id="PF04158">
    <property type="entry name" value="Sof1"/>
    <property type="match status" value="1"/>
</dbReference>